<organism evidence="1 2">
    <name type="scientific">Oryza rufipogon</name>
    <name type="common">Brownbeard rice</name>
    <name type="synonym">Asian wild rice</name>
    <dbReference type="NCBI Taxonomy" id="4529"/>
    <lineage>
        <taxon>Eukaryota</taxon>
        <taxon>Viridiplantae</taxon>
        <taxon>Streptophyta</taxon>
        <taxon>Embryophyta</taxon>
        <taxon>Tracheophyta</taxon>
        <taxon>Spermatophyta</taxon>
        <taxon>Magnoliopsida</taxon>
        <taxon>Liliopsida</taxon>
        <taxon>Poales</taxon>
        <taxon>Poaceae</taxon>
        <taxon>BOP clade</taxon>
        <taxon>Oryzoideae</taxon>
        <taxon>Oryzeae</taxon>
        <taxon>Oryzinae</taxon>
        <taxon>Oryza</taxon>
    </lineage>
</organism>
<dbReference type="Proteomes" id="UP000008022">
    <property type="component" value="Unassembled WGS sequence"/>
</dbReference>
<evidence type="ECO:0000313" key="2">
    <source>
        <dbReference type="Proteomes" id="UP000008022"/>
    </source>
</evidence>
<dbReference type="HOGENOM" id="CLU_2762245_0_0_1"/>
<sequence>MARTGTMLREEQRSGMVKRPCDKVKIKVTHGGRIPCREDFATGFTRSSVQVPGSRRKWRIEEELQYFEVL</sequence>
<protein>
    <submittedName>
        <fullName evidence="1">Uncharacterized protein</fullName>
    </submittedName>
</protein>
<reference evidence="1" key="2">
    <citation type="submission" date="2015-06" db="UniProtKB">
        <authorList>
            <consortium name="EnsemblPlants"/>
        </authorList>
    </citation>
    <scope>IDENTIFICATION</scope>
</reference>
<dbReference type="EnsemblPlants" id="ORUFI12G12070.1">
    <property type="protein sequence ID" value="ORUFI12G12070.1"/>
    <property type="gene ID" value="ORUFI12G12070"/>
</dbReference>
<dbReference type="AlphaFoldDB" id="A0A0E0RGX3"/>
<name>A0A0E0RGX3_ORYRU</name>
<evidence type="ECO:0000313" key="1">
    <source>
        <dbReference type="EnsemblPlants" id="ORUFI12G12070.1"/>
    </source>
</evidence>
<reference evidence="2" key="1">
    <citation type="submission" date="2013-06" db="EMBL/GenBank/DDBJ databases">
        <authorList>
            <person name="Zhao Q."/>
        </authorList>
    </citation>
    <scope>NUCLEOTIDE SEQUENCE</scope>
    <source>
        <strain evidence="2">cv. W1943</strain>
    </source>
</reference>
<keyword evidence="2" id="KW-1185">Reference proteome</keyword>
<accession>A0A0E0RGX3</accession>
<proteinExistence type="predicted"/>
<dbReference type="Gramene" id="ORUFI12G12070.1">
    <property type="protein sequence ID" value="ORUFI12G12070.1"/>
    <property type="gene ID" value="ORUFI12G12070"/>
</dbReference>